<evidence type="ECO:0000256" key="9">
    <source>
        <dbReference type="ARBA" id="ARBA00023306"/>
    </source>
</evidence>
<evidence type="ECO:0000256" key="11">
    <source>
        <dbReference type="SAM" id="Coils"/>
    </source>
</evidence>
<dbReference type="GO" id="GO:0051301">
    <property type="term" value="P:cell division"/>
    <property type="evidence" value="ECO:0007669"/>
    <property type="project" value="UniProtKB-KW"/>
</dbReference>
<dbReference type="GO" id="GO:0051310">
    <property type="term" value="P:metaphase chromosome alignment"/>
    <property type="evidence" value="ECO:0007669"/>
    <property type="project" value="TreeGrafter"/>
</dbReference>
<dbReference type="Proteomes" id="UP000694555">
    <property type="component" value="Unplaced"/>
</dbReference>
<keyword evidence="7 11" id="KW-0175">Coiled coil</keyword>
<evidence type="ECO:0000256" key="4">
    <source>
        <dbReference type="ARBA" id="ARBA00022490"/>
    </source>
</evidence>
<organism evidence="13 14">
    <name type="scientific">Buteo japonicus</name>
    <dbReference type="NCBI Taxonomy" id="224669"/>
    <lineage>
        <taxon>Eukaryota</taxon>
        <taxon>Metazoa</taxon>
        <taxon>Chordata</taxon>
        <taxon>Craniata</taxon>
        <taxon>Vertebrata</taxon>
        <taxon>Euteleostomi</taxon>
        <taxon>Archelosauria</taxon>
        <taxon>Archosauria</taxon>
        <taxon>Dinosauria</taxon>
        <taxon>Saurischia</taxon>
        <taxon>Theropoda</taxon>
        <taxon>Coelurosauria</taxon>
        <taxon>Aves</taxon>
        <taxon>Neognathae</taxon>
        <taxon>Neoaves</taxon>
        <taxon>Telluraves</taxon>
        <taxon>Accipitrimorphae</taxon>
        <taxon>Accipitriformes</taxon>
        <taxon>Accipitridae</taxon>
        <taxon>Accipitrinae</taxon>
        <taxon>Buteo</taxon>
    </lineage>
</organism>
<dbReference type="Pfam" id="PF15678">
    <property type="entry name" value="SPICE"/>
    <property type="match status" value="1"/>
</dbReference>
<protein>
    <recommendedName>
        <fullName evidence="3">Spindle and centriole-associated protein 1</fullName>
    </recommendedName>
    <alternativeName>
        <fullName evidence="10">Coiled-coil domain-containing protein 52</fullName>
    </alternativeName>
</protein>
<keyword evidence="4" id="KW-0963">Cytoplasm</keyword>
<sequence length="739" mass="83337">LPSLWDNFTKEQYQKKQRKNRSAQYEIFPHTLYFQILSDQYHLQDVLERTDQVMAVAKDLFGDAPRTRTGFPNVTMAPNCDLESSQGPIVQKCDPSTQLSILSESVMDSQVMYQGTHLSSYRYFKKLFLDCTDNLESCYYPITIHCYACFECRLLRLLREENSLVNSQLWAEKDMRKTTLPQESNMPLTPTTVSPSLDQSALNATNVVKRIHSRLQNEDEEEAVDSTYTVRQVLNPNSRKQKQIAAKSLVLLKITYVPLTRVLSIIRKSNSIPTDLRRDNKSSLDILNHMIREVEHELEEYERCTGREVQKTERSEGLTGFTLSLVNALCRLMRYLKESEMQLREKEVMRQQHEKMLNEHRELIDALTAEILLVREENTTIQKKLQQYMMVTDEQLISLTQAFKGLPLVEPRREQSPNNFGIASKGPVNGQGVCMHVEGMMKFPQEELPPKFPLRPGASGGGGAGRSLPAHIFQPAVLLSPPRQKSSQELSPLQNVFTAISQSPENTEREPCKERSSPSSLQTQSTTEENCLISRRQPVPPADKDLESSHGKISLSCPGDARKNSTAKELLQNGDLLGQIAELTRQNSLIKAQLSKFRGFSEDTSDCLHQPDPIQNANPSPDSSQGQSLEERIAELNRQSTEARDKLLQLIDQQKLAAADVVPPMISPVLSPSLNYTGKYPASGETKTSKTMFFPFWEFSVLTCTHALSRTPEGGGGETTYVCVHMHVGPYAMTHAVGL</sequence>
<evidence type="ECO:0000256" key="6">
    <source>
        <dbReference type="ARBA" id="ARBA00022776"/>
    </source>
</evidence>
<dbReference type="InterPro" id="IPR031387">
    <property type="entry name" value="SPICE1"/>
</dbReference>
<dbReference type="GO" id="GO:0005819">
    <property type="term" value="C:spindle"/>
    <property type="evidence" value="ECO:0007669"/>
    <property type="project" value="UniProtKB-SubCell"/>
</dbReference>
<evidence type="ECO:0000313" key="14">
    <source>
        <dbReference type="Proteomes" id="UP000694555"/>
    </source>
</evidence>
<reference evidence="13" key="2">
    <citation type="submission" date="2025-09" db="UniProtKB">
        <authorList>
            <consortium name="Ensembl"/>
        </authorList>
    </citation>
    <scope>IDENTIFICATION</scope>
</reference>
<feature type="region of interest" description="Disordered" evidence="12">
    <location>
        <begin position="602"/>
        <end position="629"/>
    </location>
</feature>
<feature type="compositionally biased region" description="Polar residues" evidence="12">
    <location>
        <begin position="613"/>
        <end position="628"/>
    </location>
</feature>
<name>A0A8C0HI65_9AVES</name>
<comment type="subcellular location">
    <subcellularLocation>
        <location evidence="1">Cytoplasm</location>
        <location evidence="1">Cytoskeleton</location>
        <location evidence="1">Microtubule organizing center</location>
        <location evidence="1">Centrosome</location>
        <location evidence="1">Centriole</location>
    </subcellularLocation>
    <subcellularLocation>
        <location evidence="2">Cytoplasm</location>
        <location evidence="2">Cytoskeleton</location>
        <location evidence="2">Spindle</location>
    </subcellularLocation>
</comment>
<dbReference type="GO" id="GO:0005813">
    <property type="term" value="C:centrosome"/>
    <property type="evidence" value="ECO:0007669"/>
    <property type="project" value="TreeGrafter"/>
</dbReference>
<evidence type="ECO:0000256" key="12">
    <source>
        <dbReference type="SAM" id="MobiDB-lite"/>
    </source>
</evidence>
<evidence type="ECO:0000256" key="1">
    <source>
        <dbReference type="ARBA" id="ARBA00004114"/>
    </source>
</evidence>
<reference evidence="13" key="1">
    <citation type="submission" date="2025-08" db="UniProtKB">
        <authorList>
            <consortium name="Ensembl"/>
        </authorList>
    </citation>
    <scope>IDENTIFICATION</scope>
</reference>
<dbReference type="GO" id="GO:0046599">
    <property type="term" value="P:regulation of centriole replication"/>
    <property type="evidence" value="ECO:0007669"/>
    <property type="project" value="TreeGrafter"/>
</dbReference>
<keyword evidence="8" id="KW-0206">Cytoskeleton</keyword>
<dbReference type="PANTHER" id="PTHR31167">
    <property type="entry name" value="SPINDLE AND CENTRIOLE ASSOCIATED PROTEIN 1 SPICE1"/>
    <property type="match status" value="1"/>
</dbReference>
<keyword evidence="9" id="KW-0131">Cell cycle</keyword>
<evidence type="ECO:0000256" key="10">
    <source>
        <dbReference type="ARBA" id="ARBA00030722"/>
    </source>
</evidence>
<evidence type="ECO:0000256" key="8">
    <source>
        <dbReference type="ARBA" id="ARBA00023212"/>
    </source>
</evidence>
<proteinExistence type="predicted"/>
<dbReference type="AlphaFoldDB" id="A0A8C0HI65"/>
<dbReference type="GO" id="GO:0090307">
    <property type="term" value="P:mitotic spindle assembly"/>
    <property type="evidence" value="ECO:0007669"/>
    <property type="project" value="InterPro"/>
</dbReference>
<dbReference type="Ensembl" id="ENSBJAT00000007625.1">
    <property type="protein sequence ID" value="ENSBJAP00000007410.1"/>
    <property type="gene ID" value="ENSBJAG00000005223.1"/>
</dbReference>
<feature type="region of interest" description="Disordered" evidence="12">
    <location>
        <begin position="446"/>
        <end position="467"/>
    </location>
</feature>
<evidence type="ECO:0000256" key="7">
    <source>
        <dbReference type="ARBA" id="ARBA00023054"/>
    </source>
</evidence>
<feature type="coiled-coil region" evidence="11">
    <location>
        <begin position="336"/>
        <end position="377"/>
    </location>
</feature>
<keyword evidence="6" id="KW-0498">Mitosis</keyword>
<evidence type="ECO:0000256" key="2">
    <source>
        <dbReference type="ARBA" id="ARBA00004186"/>
    </source>
</evidence>
<keyword evidence="14" id="KW-1185">Reference proteome</keyword>
<accession>A0A8C0HI65</accession>
<evidence type="ECO:0000256" key="3">
    <source>
        <dbReference type="ARBA" id="ARBA00018313"/>
    </source>
</evidence>
<evidence type="ECO:0000256" key="5">
    <source>
        <dbReference type="ARBA" id="ARBA00022618"/>
    </source>
</evidence>
<dbReference type="PANTHER" id="PTHR31167:SF3">
    <property type="entry name" value="SPINDLE AND CENTRIOLE-ASSOCIATED PROTEIN 1"/>
    <property type="match status" value="1"/>
</dbReference>
<feature type="compositionally biased region" description="Basic and acidic residues" evidence="12">
    <location>
        <begin position="506"/>
        <end position="516"/>
    </location>
</feature>
<dbReference type="GO" id="GO:0005814">
    <property type="term" value="C:centriole"/>
    <property type="evidence" value="ECO:0007669"/>
    <property type="project" value="UniProtKB-SubCell"/>
</dbReference>
<evidence type="ECO:0000313" key="13">
    <source>
        <dbReference type="Ensembl" id="ENSBJAP00000007410.1"/>
    </source>
</evidence>
<keyword evidence="5" id="KW-0132">Cell division</keyword>
<feature type="region of interest" description="Disordered" evidence="12">
    <location>
        <begin position="501"/>
        <end position="561"/>
    </location>
</feature>
<feature type="compositionally biased region" description="Low complexity" evidence="12">
    <location>
        <begin position="517"/>
        <end position="527"/>
    </location>
</feature>